<reference evidence="2 3" key="1">
    <citation type="submission" date="2014-11" db="EMBL/GenBank/DDBJ databases">
        <authorList>
            <person name="Zhu J."/>
            <person name="Qi W."/>
            <person name="Song R."/>
        </authorList>
    </citation>
    <scope>NUCLEOTIDE SEQUENCE [LARGE SCALE GENOMIC DNA]</scope>
</reference>
<name>A0A0G4GBN8_VITBC</name>
<gene>
    <name evidence="2" type="ORF">Vbra_1610</name>
</gene>
<dbReference type="InParanoid" id="A0A0G4GBN8"/>
<keyword evidence="3" id="KW-1185">Reference proteome</keyword>
<feature type="region of interest" description="Disordered" evidence="1">
    <location>
        <begin position="157"/>
        <end position="184"/>
    </location>
</feature>
<organism evidence="2 3">
    <name type="scientific">Vitrella brassicaformis (strain CCMP3155)</name>
    <dbReference type="NCBI Taxonomy" id="1169540"/>
    <lineage>
        <taxon>Eukaryota</taxon>
        <taxon>Sar</taxon>
        <taxon>Alveolata</taxon>
        <taxon>Colpodellida</taxon>
        <taxon>Vitrellaceae</taxon>
        <taxon>Vitrella</taxon>
    </lineage>
</organism>
<evidence type="ECO:0000256" key="1">
    <source>
        <dbReference type="SAM" id="MobiDB-lite"/>
    </source>
</evidence>
<accession>A0A0G4GBN8</accession>
<evidence type="ECO:0000313" key="2">
    <source>
        <dbReference type="EMBL" id="CEM26509.1"/>
    </source>
</evidence>
<proteinExistence type="predicted"/>
<dbReference type="VEuPathDB" id="CryptoDB:Vbra_1610"/>
<dbReference type="Proteomes" id="UP000041254">
    <property type="component" value="Unassembled WGS sequence"/>
</dbReference>
<dbReference type="EMBL" id="CDMY01000617">
    <property type="protein sequence ID" value="CEM26509.1"/>
    <property type="molecule type" value="Genomic_DNA"/>
</dbReference>
<sequence length="184" mass="19747">MVGRHVHLRDGSCLQLFQHNGELRAIKNEPGFELKVDPPFPAGHLYGQHRQLHDPPVREGIFYSPDGGWVSTGCGPYTDASVSSFAKFMVLDHFKYYVGGGRLDGLLTDSPHTPVAGCTTTIACLGDRRWLVLTNNSHNFVAWIWISIIGLGDGGDDHETDGVNDGGGEGDGGEDAAAEAKSGD</sequence>
<evidence type="ECO:0000313" key="3">
    <source>
        <dbReference type="Proteomes" id="UP000041254"/>
    </source>
</evidence>
<dbReference type="AlphaFoldDB" id="A0A0G4GBN8"/>
<protein>
    <submittedName>
        <fullName evidence="2">Uncharacterized protein</fullName>
    </submittedName>
</protein>
<dbReference type="PhylomeDB" id="A0A0G4GBN8"/>